<keyword evidence="1" id="KW-1133">Transmembrane helix</keyword>
<reference evidence="2" key="1">
    <citation type="submission" date="2021-01" db="EMBL/GenBank/DDBJ databases">
        <title>Whole genome shotgun sequence of Actinoplanes ferrugineus NBRC 15555.</title>
        <authorList>
            <person name="Komaki H."/>
            <person name="Tamura T."/>
        </authorList>
    </citation>
    <scope>NUCLEOTIDE SEQUENCE</scope>
    <source>
        <strain evidence="2">NBRC 15555</strain>
    </source>
</reference>
<dbReference type="AlphaFoldDB" id="A0A919IYN7"/>
<evidence type="ECO:0000256" key="1">
    <source>
        <dbReference type="SAM" id="Phobius"/>
    </source>
</evidence>
<evidence type="ECO:0008006" key="4">
    <source>
        <dbReference type="Google" id="ProtNLM"/>
    </source>
</evidence>
<protein>
    <recommendedName>
        <fullName evidence="4">DUF4383 domain-containing protein</fullName>
    </recommendedName>
</protein>
<keyword evidence="1" id="KW-0812">Transmembrane</keyword>
<evidence type="ECO:0000313" key="2">
    <source>
        <dbReference type="EMBL" id="GIE10332.1"/>
    </source>
</evidence>
<evidence type="ECO:0000313" key="3">
    <source>
        <dbReference type="Proteomes" id="UP000598174"/>
    </source>
</evidence>
<dbReference type="Pfam" id="PF14325">
    <property type="entry name" value="DUF4383"/>
    <property type="match status" value="1"/>
</dbReference>
<proteinExistence type="predicted"/>
<keyword evidence="3" id="KW-1185">Reference proteome</keyword>
<comment type="caution">
    <text evidence="2">The sequence shown here is derived from an EMBL/GenBank/DDBJ whole genome shotgun (WGS) entry which is preliminary data.</text>
</comment>
<dbReference type="EMBL" id="BOMM01000016">
    <property type="protein sequence ID" value="GIE10332.1"/>
    <property type="molecule type" value="Genomic_DNA"/>
</dbReference>
<dbReference type="Proteomes" id="UP000598174">
    <property type="component" value="Unassembled WGS sequence"/>
</dbReference>
<gene>
    <name evidence="2" type="ORF">Afe05nite_21720</name>
</gene>
<organism evidence="2 3">
    <name type="scientific">Paractinoplanes ferrugineus</name>
    <dbReference type="NCBI Taxonomy" id="113564"/>
    <lineage>
        <taxon>Bacteria</taxon>
        <taxon>Bacillati</taxon>
        <taxon>Actinomycetota</taxon>
        <taxon>Actinomycetes</taxon>
        <taxon>Micromonosporales</taxon>
        <taxon>Micromonosporaceae</taxon>
        <taxon>Paractinoplanes</taxon>
    </lineage>
</organism>
<accession>A0A919IYN7</accession>
<name>A0A919IYN7_9ACTN</name>
<feature type="transmembrane region" description="Helical" evidence="1">
    <location>
        <begin position="42"/>
        <end position="60"/>
    </location>
</feature>
<keyword evidence="1" id="KW-0472">Membrane</keyword>
<sequence>MSGARAHLVSGGAVYLVLWLHGLVVGEDSAADFVPLDNADDWLHLALGIGLIALGLLLNGPV</sequence>